<feature type="transmembrane region" description="Helical" evidence="2">
    <location>
        <begin position="135"/>
        <end position="154"/>
    </location>
</feature>
<organism evidence="3 4">
    <name type="scientific">Alectoria fallacina</name>
    <dbReference type="NCBI Taxonomy" id="1903189"/>
    <lineage>
        <taxon>Eukaryota</taxon>
        <taxon>Fungi</taxon>
        <taxon>Dikarya</taxon>
        <taxon>Ascomycota</taxon>
        <taxon>Pezizomycotina</taxon>
        <taxon>Lecanoromycetes</taxon>
        <taxon>OSLEUM clade</taxon>
        <taxon>Lecanoromycetidae</taxon>
        <taxon>Lecanorales</taxon>
        <taxon>Lecanorineae</taxon>
        <taxon>Parmeliaceae</taxon>
        <taxon>Alectoria</taxon>
    </lineage>
</organism>
<proteinExistence type="predicted"/>
<sequence length="233" mass="25289">MPVAPKPTRNQLRKAKKKAAKQNEAASTPGSEFPSGLETVRTDLEPAVPVDQEPEEDSRSVGNVEETTPARVNGNVYTMTSRLFVTATAYLLGLISLLVGVGILLNPTSFAKRIMHPYPPTTIARERASRAATPIAMIVGSQYTGIGLAILSLVYQRRLRALGTVLLCTVIASVITKYVEWNSSRSKTDALGVQSLGIAEIMLMALVGASGAWMVWSRMRAEENRRCQNNGME</sequence>
<feature type="transmembrane region" description="Helical" evidence="2">
    <location>
        <begin position="191"/>
        <end position="216"/>
    </location>
</feature>
<reference evidence="3" key="1">
    <citation type="submission" date="2021-03" db="EMBL/GenBank/DDBJ databases">
        <authorList>
            <person name="Tagirdzhanova G."/>
        </authorList>
    </citation>
    <scope>NUCLEOTIDE SEQUENCE</scope>
</reference>
<name>A0A8H3FXA8_9LECA</name>
<comment type="caution">
    <text evidence="3">The sequence shown here is derived from an EMBL/GenBank/DDBJ whole genome shotgun (WGS) entry which is preliminary data.</text>
</comment>
<dbReference type="AlphaFoldDB" id="A0A8H3FXA8"/>
<dbReference type="Pfam" id="PF14087">
    <property type="entry name" value="DUF4267"/>
    <property type="match status" value="1"/>
</dbReference>
<evidence type="ECO:0000256" key="1">
    <source>
        <dbReference type="SAM" id="MobiDB-lite"/>
    </source>
</evidence>
<accession>A0A8H3FXA8</accession>
<keyword evidence="2" id="KW-0812">Transmembrane</keyword>
<evidence type="ECO:0000313" key="4">
    <source>
        <dbReference type="Proteomes" id="UP000664203"/>
    </source>
</evidence>
<feature type="transmembrane region" description="Helical" evidence="2">
    <location>
        <begin position="161"/>
        <end position="179"/>
    </location>
</feature>
<feature type="transmembrane region" description="Helical" evidence="2">
    <location>
        <begin position="83"/>
        <end position="105"/>
    </location>
</feature>
<keyword evidence="2" id="KW-1133">Transmembrane helix</keyword>
<gene>
    <name evidence="3" type="ORF">ALECFALPRED_004307</name>
</gene>
<dbReference type="InterPro" id="IPR025363">
    <property type="entry name" value="DUF4267"/>
</dbReference>
<feature type="compositionally biased region" description="Basic residues" evidence="1">
    <location>
        <begin position="11"/>
        <end position="20"/>
    </location>
</feature>
<dbReference type="EMBL" id="CAJPDR010000268">
    <property type="protein sequence ID" value="CAF9929383.1"/>
    <property type="molecule type" value="Genomic_DNA"/>
</dbReference>
<keyword evidence="2" id="KW-0472">Membrane</keyword>
<evidence type="ECO:0000256" key="2">
    <source>
        <dbReference type="SAM" id="Phobius"/>
    </source>
</evidence>
<dbReference type="Proteomes" id="UP000664203">
    <property type="component" value="Unassembled WGS sequence"/>
</dbReference>
<dbReference type="OrthoDB" id="10405099at2759"/>
<evidence type="ECO:0000313" key="3">
    <source>
        <dbReference type="EMBL" id="CAF9929383.1"/>
    </source>
</evidence>
<keyword evidence="4" id="KW-1185">Reference proteome</keyword>
<feature type="region of interest" description="Disordered" evidence="1">
    <location>
        <begin position="1"/>
        <end position="67"/>
    </location>
</feature>
<protein>
    <submittedName>
        <fullName evidence="3">Uncharacterized protein</fullName>
    </submittedName>
</protein>